<dbReference type="Pfam" id="PF01118">
    <property type="entry name" value="Semialdhyde_dh"/>
    <property type="match status" value="1"/>
</dbReference>
<keyword evidence="7 15" id="KW-0028">Amino-acid biosynthesis</keyword>
<keyword evidence="10 15" id="KW-0220">Diaminopimelate biosynthesis</keyword>
<dbReference type="NCBIfam" id="NF011456">
    <property type="entry name" value="PRK14874.1"/>
    <property type="match status" value="1"/>
</dbReference>
<evidence type="ECO:0000256" key="9">
    <source>
        <dbReference type="ARBA" id="ARBA00022857"/>
    </source>
</evidence>
<evidence type="ECO:0000256" key="15">
    <source>
        <dbReference type="HAMAP-Rule" id="MF_02121"/>
    </source>
</evidence>
<dbReference type="InterPro" id="IPR036291">
    <property type="entry name" value="NAD(P)-bd_dom_sf"/>
</dbReference>
<dbReference type="Pfam" id="PF02774">
    <property type="entry name" value="Semialdhyde_dhC"/>
    <property type="match status" value="1"/>
</dbReference>
<evidence type="ECO:0000256" key="5">
    <source>
        <dbReference type="ARBA" id="ARBA00011738"/>
    </source>
</evidence>
<dbReference type="NCBIfam" id="TIGR01296">
    <property type="entry name" value="asd_B"/>
    <property type="match status" value="1"/>
</dbReference>
<keyword evidence="13 15" id="KW-0486">Methionine biosynthesis</keyword>
<evidence type="ECO:0000256" key="12">
    <source>
        <dbReference type="ARBA" id="ARBA00023154"/>
    </source>
</evidence>
<evidence type="ECO:0000256" key="1">
    <source>
        <dbReference type="ARBA" id="ARBA00005021"/>
    </source>
</evidence>
<feature type="binding site" evidence="15">
    <location>
        <begin position="39"/>
        <end position="40"/>
    </location>
    <ligand>
        <name>NADP(+)</name>
        <dbReference type="ChEBI" id="CHEBI:58349"/>
    </ligand>
</feature>
<evidence type="ECO:0000313" key="17">
    <source>
        <dbReference type="EMBL" id="MST32017.1"/>
    </source>
</evidence>
<dbReference type="Proteomes" id="UP000437736">
    <property type="component" value="Unassembled WGS sequence"/>
</dbReference>
<accession>A0ABW9QQU8</accession>
<feature type="active site" description="Acyl-thioester intermediate" evidence="15">
    <location>
        <position position="125"/>
    </location>
</feature>
<keyword evidence="9 15" id="KW-0521">NADP</keyword>
<dbReference type="EMBL" id="WJHE01000196">
    <property type="protein sequence ID" value="MST32017.1"/>
    <property type="molecule type" value="Genomic_DNA"/>
</dbReference>
<dbReference type="SUPFAM" id="SSF51735">
    <property type="entry name" value="NAD(P)-binding Rossmann-fold domains"/>
    <property type="match status" value="1"/>
</dbReference>
<feature type="active site" description="Proton acceptor" evidence="15">
    <location>
        <position position="248"/>
    </location>
</feature>
<evidence type="ECO:0000256" key="3">
    <source>
        <dbReference type="ARBA" id="ARBA00005097"/>
    </source>
</evidence>
<comment type="pathway">
    <text evidence="3 15">Amino-acid biosynthesis; L-threonine biosynthesis; L-threonine from L-aspartate: step 2/5.</text>
</comment>
<comment type="function">
    <text evidence="15">Catalyzes the NADPH-dependent formation of L-aspartate-semialdehyde (L-ASA) by the reductive dephosphorylation of L-aspartyl-4-phosphate.</text>
</comment>
<dbReference type="EC" id="1.2.1.11" evidence="6 15"/>
<keyword evidence="18" id="KW-1185">Reference proteome</keyword>
<evidence type="ECO:0000256" key="4">
    <source>
        <dbReference type="ARBA" id="ARBA00010584"/>
    </source>
</evidence>
<feature type="binding site" evidence="15">
    <location>
        <begin position="155"/>
        <end position="156"/>
    </location>
    <ligand>
        <name>NADP(+)</name>
        <dbReference type="ChEBI" id="CHEBI:58349"/>
    </ligand>
</feature>
<dbReference type="InterPro" id="IPR000534">
    <property type="entry name" value="Semialdehyde_DH_NAD-bd"/>
</dbReference>
<feature type="binding site" evidence="15">
    <location>
        <begin position="11"/>
        <end position="14"/>
    </location>
    <ligand>
        <name>NADP(+)</name>
        <dbReference type="ChEBI" id="CHEBI:58349"/>
    </ligand>
</feature>
<evidence type="ECO:0000259" key="16">
    <source>
        <dbReference type="SMART" id="SM00859"/>
    </source>
</evidence>
<gene>
    <name evidence="15" type="primary">asd</name>
    <name evidence="17" type="ORF">GHK86_04660</name>
</gene>
<evidence type="ECO:0000256" key="13">
    <source>
        <dbReference type="ARBA" id="ARBA00023167"/>
    </source>
</evidence>
<feature type="binding site" evidence="15">
    <location>
        <position position="317"/>
    </location>
    <ligand>
        <name>NADP(+)</name>
        <dbReference type="ChEBI" id="CHEBI:58349"/>
    </ligand>
</feature>
<comment type="similarity">
    <text evidence="4 15">Belongs to the aspartate-semialdehyde dehydrogenase family.</text>
</comment>
<feature type="binding site" evidence="15">
    <location>
        <position position="152"/>
    </location>
    <ligand>
        <name>substrate</name>
    </ligand>
</feature>
<dbReference type="GO" id="GO:0004073">
    <property type="term" value="F:aspartate-semialdehyde dehydrogenase activity"/>
    <property type="evidence" value="ECO:0007669"/>
    <property type="project" value="UniProtKB-EC"/>
</dbReference>
<evidence type="ECO:0000256" key="14">
    <source>
        <dbReference type="ARBA" id="ARBA00047891"/>
    </source>
</evidence>
<dbReference type="PROSITE" id="PS01103">
    <property type="entry name" value="ASD"/>
    <property type="match status" value="1"/>
</dbReference>
<dbReference type="CDD" id="cd02316">
    <property type="entry name" value="VcASADH2_like_N"/>
    <property type="match status" value="1"/>
</dbReference>
<evidence type="ECO:0000256" key="2">
    <source>
        <dbReference type="ARBA" id="ARBA00005076"/>
    </source>
</evidence>
<reference evidence="17 18" key="1">
    <citation type="submission" date="2019-11" db="EMBL/GenBank/DDBJ databases">
        <title>Acidiferrimicrobium australis gen. nov., sp. nov., an acidophilic and obligately heterotrophic, member of the Actinobacteria that catalyses dissimilatory oxido- reduction of iron isolated from metal-rich acidic water in Chile.</title>
        <authorList>
            <person name="Gonzalez D."/>
            <person name="Huber K."/>
            <person name="Hedrich S."/>
            <person name="Rojas-Villalobos C."/>
            <person name="Quatrini R."/>
            <person name="Dinamarca M.A."/>
            <person name="Schwarz A."/>
            <person name="Canales C."/>
            <person name="Nancucheo I."/>
        </authorList>
    </citation>
    <scope>NUCLEOTIDE SEQUENCE [LARGE SCALE GENOMIC DNA]</scope>
    <source>
        <strain evidence="17 18">USS-CCA1</strain>
    </source>
</reference>
<comment type="catalytic activity">
    <reaction evidence="14 15">
        <text>L-aspartate 4-semialdehyde + phosphate + NADP(+) = 4-phospho-L-aspartate + NADPH + H(+)</text>
        <dbReference type="Rhea" id="RHEA:24284"/>
        <dbReference type="ChEBI" id="CHEBI:15378"/>
        <dbReference type="ChEBI" id="CHEBI:43474"/>
        <dbReference type="ChEBI" id="CHEBI:57535"/>
        <dbReference type="ChEBI" id="CHEBI:57783"/>
        <dbReference type="ChEBI" id="CHEBI:58349"/>
        <dbReference type="ChEBI" id="CHEBI:537519"/>
        <dbReference type="EC" id="1.2.1.11"/>
    </reaction>
</comment>
<evidence type="ECO:0000256" key="6">
    <source>
        <dbReference type="ARBA" id="ARBA00013120"/>
    </source>
</evidence>
<feature type="domain" description="Semialdehyde dehydrogenase NAD-binding" evidence="16">
    <location>
        <begin position="4"/>
        <end position="115"/>
    </location>
</feature>
<dbReference type="InterPro" id="IPR000319">
    <property type="entry name" value="Asp-semialdehyde_DH_CS"/>
</dbReference>
<dbReference type="CDD" id="cd18131">
    <property type="entry name" value="ASADH_C_bac_euk_like"/>
    <property type="match status" value="1"/>
</dbReference>
<dbReference type="InterPro" id="IPR012080">
    <property type="entry name" value="Asp_semialdehyde_DH"/>
</dbReference>
<keyword evidence="12 15" id="KW-0457">Lysine biosynthesis</keyword>
<evidence type="ECO:0000256" key="11">
    <source>
        <dbReference type="ARBA" id="ARBA00023002"/>
    </source>
</evidence>
<dbReference type="Gene3D" id="3.40.50.720">
    <property type="entry name" value="NAD(P)-binding Rossmann-like Domain"/>
    <property type="match status" value="1"/>
</dbReference>
<dbReference type="HAMAP" id="MF_02121">
    <property type="entry name" value="ASADH"/>
    <property type="match status" value="1"/>
</dbReference>
<dbReference type="PANTHER" id="PTHR46278:SF2">
    <property type="entry name" value="ASPARTATE-SEMIALDEHYDE DEHYDROGENASE"/>
    <property type="match status" value="1"/>
</dbReference>
<keyword evidence="8 15" id="KW-0791">Threonine biosynthesis</keyword>
<dbReference type="Gene3D" id="3.30.360.10">
    <property type="entry name" value="Dihydrodipicolinate Reductase, domain 2"/>
    <property type="match status" value="1"/>
</dbReference>
<evidence type="ECO:0000256" key="10">
    <source>
        <dbReference type="ARBA" id="ARBA00022915"/>
    </source>
</evidence>
<comment type="caution">
    <text evidence="15">Lacks conserved residue(s) required for the propagation of feature annotation.</text>
</comment>
<dbReference type="PIRSF" id="PIRSF000148">
    <property type="entry name" value="ASA_dh"/>
    <property type="match status" value="1"/>
</dbReference>
<feature type="binding site" evidence="15">
    <location>
        <position position="95"/>
    </location>
    <ligand>
        <name>phosphate</name>
        <dbReference type="ChEBI" id="CHEBI:43474"/>
    </ligand>
</feature>
<sequence>MALTVGVYGATGQVGGVMRAILAERHFPYDRLRFFASARSAGRVLDGVTVEDVAAADHRGVDLALFSMGATASREWAPKVAAAGATVIDNSSAWRMDPDVPLVVPEVNGAELGRIPKGIVGNPNCTTMVCMPPLGVLHAEAGLTRLVVSTYQAVSGAGLAGVAELDEQVRAVGEKAAALTFDGAAVPFPPADSFPGPIAFNVLPHAGSFVDDETSEEKKFRDESRKILGIPGLRVSTTCVRVPVFTGHSQAINAEFERPLSPERARELLATAPGVRLVDVPTPLAAAGTDPSLVGRIRADEGVPDGRGLALFVVGDNLRKGAALNAVQIAEALLVHGGRI</sequence>
<feature type="binding site" evidence="15">
    <location>
        <position position="218"/>
    </location>
    <ligand>
        <name>phosphate</name>
        <dbReference type="ChEBI" id="CHEBI:43474"/>
    </ligand>
</feature>
<evidence type="ECO:0000256" key="7">
    <source>
        <dbReference type="ARBA" id="ARBA00022605"/>
    </source>
</evidence>
<evidence type="ECO:0000256" key="8">
    <source>
        <dbReference type="ARBA" id="ARBA00022697"/>
    </source>
</evidence>
<dbReference type="InterPro" id="IPR005986">
    <property type="entry name" value="Asp_semialdehyde_DH_beta"/>
</dbReference>
<dbReference type="SUPFAM" id="SSF55347">
    <property type="entry name" value="Glyceraldehyde-3-phosphate dehydrogenase-like, C-terminal domain"/>
    <property type="match status" value="1"/>
</dbReference>
<feature type="binding site" evidence="15">
    <location>
        <position position="241"/>
    </location>
    <ligand>
        <name>substrate</name>
    </ligand>
</feature>
<dbReference type="InterPro" id="IPR012280">
    <property type="entry name" value="Semialdhyde_DH_dimer_dom"/>
</dbReference>
<comment type="pathway">
    <text evidence="1 15">Amino-acid biosynthesis; L-methionine biosynthesis via de novo pathway; L-homoserine from L-aspartate: step 2/3.</text>
</comment>
<dbReference type="PANTHER" id="PTHR46278">
    <property type="entry name" value="DEHYDROGENASE, PUTATIVE-RELATED"/>
    <property type="match status" value="1"/>
</dbReference>
<name>A0ABW9QQU8_9ACTN</name>
<proteinExistence type="inferred from homology"/>
<comment type="subunit">
    <text evidence="5 15">Homodimer.</text>
</comment>
<keyword evidence="11 15" id="KW-0560">Oxidoreductase</keyword>
<evidence type="ECO:0000313" key="18">
    <source>
        <dbReference type="Proteomes" id="UP000437736"/>
    </source>
</evidence>
<dbReference type="SMART" id="SM00859">
    <property type="entry name" value="Semialdhyde_dh"/>
    <property type="match status" value="1"/>
</dbReference>
<comment type="pathway">
    <text evidence="2 15">Amino-acid biosynthesis; L-lysine biosynthesis via DAP pathway; (S)-tetrahydrodipicolinate from L-aspartate: step 2/4.</text>
</comment>
<protein>
    <recommendedName>
        <fullName evidence="6 15">Aspartate-semialdehyde dehydrogenase</fullName>
        <shortName evidence="15">ASA dehydrogenase</shortName>
        <shortName evidence="15">ASADH</shortName>
        <ecNumber evidence="6 15">1.2.1.11</ecNumber>
    </recommendedName>
    <alternativeName>
        <fullName evidence="15">Aspartate-beta-semialdehyde dehydrogenase</fullName>
    </alternativeName>
</protein>
<comment type="caution">
    <text evidence="17">The sequence shown here is derived from an EMBL/GenBank/DDBJ whole genome shotgun (WGS) entry which is preliminary data.</text>
</comment>
<organism evidence="17 18">
    <name type="scientific">Acidiferrimicrobium australe</name>
    <dbReference type="NCBI Taxonomy" id="2664430"/>
    <lineage>
        <taxon>Bacteria</taxon>
        <taxon>Bacillati</taxon>
        <taxon>Actinomycetota</taxon>
        <taxon>Acidimicrobiia</taxon>
        <taxon>Acidimicrobiales</taxon>
        <taxon>Acidimicrobiaceae</taxon>
        <taxon>Acidiferrimicrobium</taxon>
    </lineage>
</organism>